<evidence type="ECO:0000256" key="1">
    <source>
        <dbReference type="ARBA" id="ARBA00022729"/>
    </source>
</evidence>
<proteinExistence type="inferred from homology"/>
<comment type="similarity">
    <text evidence="3">Belongs to the PMEI family.</text>
</comment>
<dbReference type="InterPro" id="IPR035513">
    <property type="entry name" value="Invertase/methylesterase_inhib"/>
</dbReference>
<gene>
    <name evidence="6" type="ORF">Scep_026379</name>
</gene>
<organism evidence="6 7">
    <name type="scientific">Stephania cephalantha</name>
    <dbReference type="NCBI Taxonomy" id="152367"/>
    <lineage>
        <taxon>Eukaryota</taxon>
        <taxon>Viridiplantae</taxon>
        <taxon>Streptophyta</taxon>
        <taxon>Embryophyta</taxon>
        <taxon>Tracheophyta</taxon>
        <taxon>Spermatophyta</taxon>
        <taxon>Magnoliopsida</taxon>
        <taxon>Ranunculales</taxon>
        <taxon>Menispermaceae</taxon>
        <taxon>Menispermoideae</taxon>
        <taxon>Cissampelideae</taxon>
        <taxon>Stephania</taxon>
    </lineage>
</organism>
<keyword evidence="7" id="KW-1185">Reference proteome</keyword>
<dbReference type="AlphaFoldDB" id="A0AAP0EMK9"/>
<sequence>MKLMQFFSSSFLLLCFAFLSVNGDLITDTCNKISNPNVNVKFCIEKLEADPSCRSAKDLRELLGSSIKLIKPRITEVSSVITKLTSDPKYNKPALGVCTELFNDAANGADEAYNSSMKSDYDSVLTYLSALGTDADTCKQGFEDLEVPYPQPLVDPTNYFYAITNIALAIADMLK</sequence>
<dbReference type="PANTHER" id="PTHR35357:SF17">
    <property type="entry name" value="PECTINESTERASE INHIBITOR 12"/>
    <property type="match status" value="1"/>
</dbReference>
<name>A0AAP0EMK9_9MAGN</name>
<evidence type="ECO:0000256" key="2">
    <source>
        <dbReference type="ARBA" id="ARBA00023157"/>
    </source>
</evidence>
<dbReference type="SUPFAM" id="SSF101148">
    <property type="entry name" value="Plant invertase/pectin methylesterase inhibitor"/>
    <property type="match status" value="1"/>
</dbReference>
<dbReference type="Proteomes" id="UP001419268">
    <property type="component" value="Unassembled WGS sequence"/>
</dbReference>
<comment type="caution">
    <text evidence="6">The sequence shown here is derived from an EMBL/GenBank/DDBJ whole genome shotgun (WGS) entry which is preliminary data.</text>
</comment>
<protein>
    <recommendedName>
        <fullName evidence="5">Pectinesterase inhibitor domain-containing protein</fullName>
    </recommendedName>
</protein>
<evidence type="ECO:0000259" key="5">
    <source>
        <dbReference type="SMART" id="SM00856"/>
    </source>
</evidence>
<dbReference type="NCBIfam" id="TIGR01614">
    <property type="entry name" value="PME_inhib"/>
    <property type="match status" value="1"/>
</dbReference>
<dbReference type="Pfam" id="PF04043">
    <property type="entry name" value="PMEI"/>
    <property type="match status" value="1"/>
</dbReference>
<feature type="chain" id="PRO_5042815399" description="Pectinesterase inhibitor domain-containing protein" evidence="4">
    <location>
        <begin position="24"/>
        <end position="175"/>
    </location>
</feature>
<dbReference type="EMBL" id="JBBNAG010000011">
    <property type="protein sequence ID" value="KAK9094910.1"/>
    <property type="molecule type" value="Genomic_DNA"/>
</dbReference>
<evidence type="ECO:0000313" key="6">
    <source>
        <dbReference type="EMBL" id="KAK9094910.1"/>
    </source>
</evidence>
<evidence type="ECO:0000313" key="7">
    <source>
        <dbReference type="Proteomes" id="UP001419268"/>
    </source>
</evidence>
<dbReference type="PANTHER" id="PTHR35357">
    <property type="entry name" value="OS02G0537100 PROTEIN"/>
    <property type="match status" value="1"/>
</dbReference>
<evidence type="ECO:0000256" key="3">
    <source>
        <dbReference type="ARBA" id="ARBA00038471"/>
    </source>
</evidence>
<dbReference type="InterPro" id="IPR006501">
    <property type="entry name" value="Pectinesterase_inhib_dom"/>
</dbReference>
<dbReference type="Gene3D" id="1.20.140.40">
    <property type="entry name" value="Invertase/pectin methylesterase inhibitor family protein"/>
    <property type="match status" value="1"/>
</dbReference>
<keyword evidence="2" id="KW-1015">Disulfide bond</keyword>
<keyword evidence="1 4" id="KW-0732">Signal</keyword>
<accession>A0AAP0EMK9</accession>
<dbReference type="GO" id="GO:0004857">
    <property type="term" value="F:enzyme inhibitor activity"/>
    <property type="evidence" value="ECO:0007669"/>
    <property type="project" value="InterPro"/>
</dbReference>
<feature type="domain" description="Pectinesterase inhibitor" evidence="5">
    <location>
        <begin position="21"/>
        <end position="170"/>
    </location>
</feature>
<feature type="signal peptide" evidence="4">
    <location>
        <begin position="1"/>
        <end position="23"/>
    </location>
</feature>
<reference evidence="6 7" key="1">
    <citation type="submission" date="2024-01" db="EMBL/GenBank/DDBJ databases">
        <title>Genome assemblies of Stephania.</title>
        <authorList>
            <person name="Yang L."/>
        </authorList>
    </citation>
    <scope>NUCLEOTIDE SEQUENCE [LARGE SCALE GENOMIC DNA]</scope>
    <source>
        <strain evidence="6">JXDWG</strain>
        <tissue evidence="6">Leaf</tissue>
    </source>
</reference>
<dbReference type="SMART" id="SM00856">
    <property type="entry name" value="PMEI"/>
    <property type="match status" value="1"/>
</dbReference>
<evidence type="ECO:0000256" key="4">
    <source>
        <dbReference type="SAM" id="SignalP"/>
    </source>
</evidence>